<evidence type="ECO:0000256" key="9">
    <source>
        <dbReference type="HAMAP-Rule" id="MF_00135"/>
    </source>
</evidence>
<evidence type="ECO:0000313" key="11">
    <source>
        <dbReference type="EMBL" id="TMQ69213.1"/>
    </source>
</evidence>
<feature type="domain" description="N-(5'phosphoribosyl) anthranilate isomerase (PRAI)" evidence="10">
    <location>
        <begin position="12"/>
        <end position="205"/>
    </location>
</feature>
<dbReference type="InterPro" id="IPR011060">
    <property type="entry name" value="RibuloseP-bd_barrel"/>
</dbReference>
<dbReference type="UniPathway" id="UPA00035">
    <property type="reaction ID" value="UER00042"/>
</dbReference>
<dbReference type="Pfam" id="PF00697">
    <property type="entry name" value="PRAI"/>
    <property type="match status" value="1"/>
</dbReference>
<proteinExistence type="inferred from homology"/>
<evidence type="ECO:0000256" key="6">
    <source>
        <dbReference type="ARBA" id="ARBA00022822"/>
    </source>
</evidence>
<dbReference type="PANTHER" id="PTHR42894">
    <property type="entry name" value="N-(5'-PHOSPHORIBOSYL)ANTHRANILATE ISOMERASE"/>
    <property type="match status" value="1"/>
</dbReference>
<evidence type="ECO:0000256" key="5">
    <source>
        <dbReference type="ARBA" id="ARBA00022605"/>
    </source>
</evidence>
<evidence type="ECO:0000256" key="8">
    <source>
        <dbReference type="ARBA" id="ARBA00023235"/>
    </source>
</evidence>
<dbReference type="PANTHER" id="PTHR42894:SF1">
    <property type="entry name" value="N-(5'-PHOSPHORIBOSYL)ANTHRANILATE ISOMERASE"/>
    <property type="match status" value="1"/>
</dbReference>
<evidence type="ECO:0000259" key="10">
    <source>
        <dbReference type="Pfam" id="PF00697"/>
    </source>
</evidence>
<dbReference type="Proteomes" id="UP000319771">
    <property type="component" value="Unassembled WGS sequence"/>
</dbReference>
<reference evidence="11 12" key="1">
    <citation type="journal article" date="2019" name="Nat. Microbiol.">
        <title>Mediterranean grassland soil C-N compound turnover is dependent on rainfall and depth, and is mediated by genomically divergent microorganisms.</title>
        <authorList>
            <person name="Diamond S."/>
            <person name="Andeer P.F."/>
            <person name="Li Z."/>
            <person name="Crits-Christoph A."/>
            <person name="Burstein D."/>
            <person name="Anantharaman K."/>
            <person name="Lane K.R."/>
            <person name="Thomas B.C."/>
            <person name="Pan C."/>
            <person name="Northen T.R."/>
            <person name="Banfield J.F."/>
        </authorList>
    </citation>
    <scope>NUCLEOTIDE SEQUENCE [LARGE SCALE GENOMIC DNA]</scope>
    <source>
        <strain evidence="11">WS_11</strain>
    </source>
</reference>
<comment type="catalytic activity">
    <reaction evidence="1 9">
        <text>N-(5-phospho-beta-D-ribosyl)anthranilate = 1-(2-carboxyphenylamino)-1-deoxy-D-ribulose 5-phosphate</text>
        <dbReference type="Rhea" id="RHEA:21540"/>
        <dbReference type="ChEBI" id="CHEBI:18277"/>
        <dbReference type="ChEBI" id="CHEBI:58613"/>
        <dbReference type="EC" id="5.3.1.24"/>
    </reaction>
</comment>
<dbReference type="GO" id="GO:0000162">
    <property type="term" value="P:L-tryptophan biosynthetic process"/>
    <property type="evidence" value="ECO:0007669"/>
    <property type="project" value="UniProtKB-UniRule"/>
</dbReference>
<organism evidence="11 12">
    <name type="scientific">Eiseniibacteriota bacterium</name>
    <dbReference type="NCBI Taxonomy" id="2212470"/>
    <lineage>
        <taxon>Bacteria</taxon>
        <taxon>Candidatus Eiseniibacteriota</taxon>
    </lineage>
</organism>
<dbReference type="InterPro" id="IPR013785">
    <property type="entry name" value="Aldolase_TIM"/>
</dbReference>
<keyword evidence="8 9" id="KW-0413">Isomerase</keyword>
<dbReference type="InterPro" id="IPR044643">
    <property type="entry name" value="TrpF_fam"/>
</dbReference>
<keyword evidence="5 9" id="KW-0028">Amino-acid biosynthesis</keyword>
<dbReference type="InterPro" id="IPR001240">
    <property type="entry name" value="PRAI_dom"/>
</dbReference>
<dbReference type="SUPFAM" id="SSF51366">
    <property type="entry name" value="Ribulose-phoshate binding barrel"/>
    <property type="match status" value="1"/>
</dbReference>
<dbReference type="GO" id="GO:0004640">
    <property type="term" value="F:phosphoribosylanthranilate isomerase activity"/>
    <property type="evidence" value="ECO:0007669"/>
    <property type="project" value="UniProtKB-UniRule"/>
</dbReference>
<comment type="pathway">
    <text evidence="2 9">Amino-acid biosynthesis; L-tryptophan biosynthesis; L-tryptophan from chorismate: step 3/5.</text>
</comment>
<dbReference type="Gene3D" id="3.20.20.70">
    <property type="entry name" value="Aldolase class I"/>
    <property type="match status" value="1"/>
</dbReference>
<evidence type="ECO:0000256" key="1">
    <source>
        <dbReference type="ARBA" id="ARBA00001164"/>
    </source>
</evidence>
<sequence length="226" mass="23750">MATREPSPRTIVKICGLTRLEDARDAVAAGADWLGFVVRGESPRRVEPAVAADIVAALPGALAVAVMVAVAPDEALALARTCGAARVQLHRVDPAAWPDDFPLPVAFAVPVSAYGRLEGRLPSVRDLVLLDTADGTRDGGTGRTFPWEAAVSLAARRPVILAGGLGPENVAAALERVRPFGVDASSRLEQAPGVKDPQQIRRFVDAVRRFDASRGAGVDVERGRPA</sequence>
<accession>A0A538U034</accession>
<comment type="similarity">
    <text evidence="9">Belongs to the TrpF family.</text>
</comment>
<dbReference type="EMBL" id="VBPB01000330">
    <property type="protein sequence ID" value="TMQ69213.1"/>
    <property type="molecule type" value="Genomic_DNA"/>
</dbReference>
<gene>
    <name evidence="9" type="primary">trpF</name>
    <name evidence="11" type="ORF">E6K81_15435</name>
</gene>
<keyword evidence="7 9" id="KW-0057">Aromatic amino acid biosynthesis</keyword>
<dbReference type="EC" id="5.3.1.24" evidence="3 9"/>
<comment type="caution">
    <text evidence="11">The sequence shown here is derived from an EMBL/GenBank/DDBJ whole genome shotgun (WGS) entry which is preliminary data.</text>
</comment>
<keyword evidence="6 9" id="KW-0822">Tryptophan biosynthesis</keyword>
<evidence type="ECO:0000313" key="12">
    <source>
        <dbReference type="Proteomes" id="UP000319771"/>
    </source>
</evidence>
<evidence type="ECO:0000256" key="2">
    <source>
        <dbReference type="ARBA" id="ARBA00004664"/>
    </source>
</evidence>
<dbReference type="HAMAP" id="MF_00135">
    <property type="entry name" value="PRAI"/>
    <property type="match status" value="1"/>
</dbReference>
<dbReference type="AlphaFoldDB" id="A0A538U034"/>
<evidence type="ECO:0000256" key="4">
    <source>
        <dbReference type="ARBA" id="ARBA00022272"/>
    </source>
</evidence>
<evidence type="ECO:0000256" key="7">
    <source>
        <dbReference type="ARBA" id="ARBA00023141"/>
    </source>
</evidence>
<dbReference type="CDD" id="cd00405">
    <property type="entry name" value="PRAI"/>
    <property type="match status" value="1"/>
</dbReference>
<name>A0A538U034_UNCEI</name>
<evidence type="ECO:0000256" key="3">
    <source>
        <dbReference type="ARBA" id="ARBA00012572"/>
    </source>
</evidence>
<protein>
    <recommendedName>
        <fullName evidence="4 9">N-(5'-phosphoribosyl)anthranilate isomerase</fullName>
        <shortName evidence="9">PRAI</shortName>
        <ecNumber evidence="3 9">5.3.1.24</ecNumber>
    </recommendedName>
</protein>